<dbReference type="EMBL" id="QGKX02000095">
    <property type="protein sequence ID" value="KAF3573301.1"/>
    <property type="molecule type" value="Genomic_DNA"/>
</dbReference>
<comment type="caution">
    <text evidence="1">The sequence shown here is derived from an EMBL/GenBank/DDBJ whole genome shotgun (WGS) entry which is preliminary data.</text>
</comment>
<proteinExistence type="predicted"/>
<name>A0A8S9RKP8_BRACR</name>
<reference evidence="1" key="1">
    <citation type="submission" date="2019-12" db="EMBL/GenBank/DDBJ databases">
        <title>Genome sequencing and annotation of Brassica cretica.</title>
        <authorList>
            <person name="Studholme D.J."/>
            <person name="Sarris P."/>
        </authorList>
    </citation>
    <scope>NUCLEOTIDE SEQUENCE</scope>
    <source>
        <strain evidence="1">PFS-109/04</strain>
        <tissue evidence="1">Leaf</tissue>
    </source>
</reference>
<evidence type="ECO:0000313" key="1">
    <source>
        <dbReference type="EMBL" id="KAF3573301.1"/>
    </source>
</evidence>
<sequence>MICKQLFLFSSLHFTYPYLFTSLEDRCFAFNSKFLRDGFLRSCARASTFDALRLGRSAQIIVGRLLLFWESKKSRSKVNSWESISSSLTRRYKYNSYRLFKQMEDHIKFIPPQKNSLEFKGRSHITLLEGVDKETDADPDCNSWPGVTNKGFGLSWLMELETSESGADANGVVCGTDIGSVFFLCMELVFWNFGFFYSEFCGSSLA</sequence>
<evidence type="ECO:0000313" key="2">
    <source>
        <dbReference type="Proteomes" id="UP000712600"/>
    </source>
</evidence>
<accession>A0A8S9RKP8</accession>
<dbReference type="Proteomes" id="UP000712600">
    <property type="component" value="Unassembled WGS sequence"/>
</dbReference>
<gene>
    <name evidence="1" type="ORF">F2Q69_00060322</name>
</gene>
<organism evidence="1 2">
    <name type="scientific">Brassica cretica</name>
    <name type="common">Mustard</name>
    <dbReference type="NCBI Taxonomy" id="69181"/>
    <lineage>
        <taxon>Eukaryota</taxon>
        <taxon>Viridiplantae</taxon>
        <taxon>Streptophyta</taxon>
        <taxon>Embryophyta</taxon>
        <taxon>Tracheophyta</taxon>
        <taxon>Spermatophyta</taxon>
        <taxon>Magnoliopsida</taxon>
        <taxon>eudicotyledons</taxon>
        <taxon>Gunneridae</taxon>
        <taxon>Pentapetalae</taxon>
        <taxon>rosids</taxon>
        <taxon>malvids</taxon>
        <taxon>Brassicales</taxon>
        <taxon>Brassicaceae</taxon>
        <taxon>Brassiceae</taxon>
        <taxon>Brassica</taxon>
    </lineage>
</organism>
<protein>
    <submittedName>
        <fullName evidence="1">Uncharacterized protein</fullName>
    </submittedName>
</protein>
<dbReference type="AlphaFoldDB" id="A0A8S9RKP8"/>